<keyword evidence="2" id="KW-1185">Reference proteome</keyword>
<name>A0A0L6UH45_9BASI</name>
<comment type="caution">
    <text evidence="1">The sequence shown here is derived from an EMBL/GenBank/DDBJ whole genome shotgun (WGS) entry which is preliminary data.</text>
</comment>
<dbReference type="Proteomes" id="UP000037035">
    <property type="component" value="Unassembled WGS sequence"/>
</dbReference>
<sequence>MNLECGPSTASRGNRMKCESCRCQKVACRFPNGFPFKDPESQAIPPLPPSQVPSCAVELSGYPILWKS</sequence>
<dbReference type="AlphaFoldDB" id="A0A0L6UH45"/>
<proteinExistence type="predicted"/>
<protein>
    <submittedName>
        <fullName evidence="1">Uncharacterized protein</fullName>
    </submittedName>
</protein>
<accession>A0A0L6UH45</accession>
<gene>
    <name evidence="1" type="ORF">VP01_6295g1</name>
</gene>
<dbReference type="EMBL" id="LAVV01011602">
    <property type="protein sequence ID" value="KNZ47597.1"/>
    <property type="molecule type" value="Genomic_DNA"/>
</dbReference>
<organism evidence="1 2">
    <name type="scientific">Puccinia sorghi</name>
    <dbReference type="NCBI Taxonomy" id="27349"/>
    <lineage>
        <taxon>Eukaryota</taxon>
        <taxon>Fungi</taxon>
        <taxon>Dikarya</taxon>
        <taxon>Basidiomycota</taxon>
        <taxon>Pucciniomycotina</taxon>
        <taxon>Pucciniomycetes</taxon>
        <taxon>Pucciniales</taxon>
        <taxon>Pucciniaceae</taxon>
        <taxon>Puccinia</taxon>
    </lineage>
</organism>
<dbReference type="VEuPathDB" id="FungiDB:VP01_6295g1"/>
<reference evidence="1 2" key="1">
    <citation type="submission" date="2015-08" db="EMBL/GenBank/DDBJ databases">
        <title>Next Generation Sequencing and Analysis of the Genome of Puccinia sorghi L Schw, the Causal Agent of Maize Common Rust.</title>
        <authorList>
            <person name="Rochi L."/>
            <person name="Burguener G."/>
            <person name="Darino M."/>
            <person name="Turjanski A."/>
            <person name="Kreff E."/>
            <person name="Dieguez M.J."/>
            <person name="Sacco F."/>
        </authorList>
    </citation>
    <scope>NUCLEOTIDE SEQUENCE [LARGE SCALE GENOMIC DNA]</scope>
    <source>
        <strain evidence="1 2">RO10H11247</strain>
    </source>
</reference>
<evidence type="ECO:0000313" key="1">
    <source>
        <dbReference type="EMBL" id="KNZ47597.1"/>
    </source>
</evidence>
<evidence type="ECO:0000313" key="2">
    <source>
        <dbReference type="Proteomes" id="UP000037035"/>
    </source>
</evidence>